<dbReference type="GO" id="GO:0038023">
    <property type="term" value="F:signaling receptor activity"/>
    <property type="evidence" value="ECO:0007669"/>
    <property type="project" value="TreeGrafter"/>
</dbReference>
<dbReference type="InterPro" id="IPR018143">
    <property type="entry name" value="Folate_rcpt-like"/>
</dbReference>
<dbReference type="KEGG" id="lak:106172490"/>
<feature type="signal peptide" evidence="4">
    <location>
        <begin position="1"/>
        <end position="17"/>
    </location>
</feature>
<sequence length="236" mass="26538">MATILILCLVCLNIGVAVPQNKTNSLGYYLNKCVTLPVEGASKTRPSPEPGLECPSFRKRSCCNVNAVANLLENHVWNGIVTYLHCPQKPRLSPECERLTFEQSCFYACSPNLGPWIYRYLYLDVGYNVPLCASQCNKWWEACKEEYTCHRNWLADMDWSPEGLNTCKEGSVCRKYTEVYNSSIDFCSTVFNGAYKVVPDSEPCIVFTFDTSKPNPNDAVALEAAKKLVSQEVKVN</sequence>
<accession>A0A1S3JEC0</accession>
<feature type="chain" id="PRO_5010370164" evidence="4">
    <location>
        <begin position="18"/>
        <end position="236"/>
    </location>
</feature>
<dbReference type="RefSeq" id="XP_013408678.1">
    <property type="nucleotide sequence ID" value="XM_013553224.2"/>
</dbReference>
<dbReference type="InterPro" id="IPR004269">
    <property type="entry name" value="Folate_rcpt"/>
</dbReference>
<comment type="similarity">
    <text evidence="1">Belongs to the folate receptor family.</text>
</comment>
<feature type="domain" description="Folate receptor-like" evidence="5">
    <location>
        <begin position="40"/>
        <end position="205"/>
    </location>
</feature>
<gene>
    <name evidence="7" type="primary">LOC106172490</name>
</gene>
<evidence type="ECO:0000256" key="2">
    <source>
        <dbReference type="ARBA" id="ARBA00022729"/>
    </source>
</evidence>
<organism evidence="6 7">
    <name type="scientific">Lingula anatina</name>
    <name type="common">Brachiopod</name>
    <name type="synonym">Lingula unguis</name>
    <dbReference type="NCBI Taxonomy" id="7574"/>
    <lineage>
        <taxon>Eukaryota</taxon>
        <taxon>Metazoa</taxon>
        <taxon>Spiralia</taxon>
        <taxon>Lophotrochozoa</taxon>
        <taxon>Brachiopoda</taxon>
        <taxon>Linguliformea</taxon>
        <taxon>Lingulata</taxon>
        <taxon>Lingulida</taxon>
        <taxon>Linguloidea</taxon>
        <taxon>Lingulidae</taxon>
        <taxon>Lingula</taxon>
    </lineage>
</organism>
<reference evidence="7" key="1">
    <citation type="submission" date="2025-08" db="UniProtKB">
        <authorList>
            <consortium name="RefSeq"/>
        </authorList>
    </citation>
    <scope>IDENTIFICATION</scope>
    <source>
        <tissue evidence="7">Gonads</tissue>
    </source>
</reference>
<evidence type="ECO:0000313" key="7">
    <source>
        <dbReference type="RefSeq" id="XP_013408678.1"/>
    </source>
</evidence>
<evidence type="ECO:0000313" key="6">
    <source>
        <dbReference type="Proteomes" id="UP000085678"/>
    </source>
</evidence>
<keyword evidence="2 4" id="KW-0732">Signal</keyword>
<name>A0A1S3JEC0_LINAN</name>
<dbReference type="PANTHER" id="PTHR10517:SF14">
    <property type="entry name" value="FOLATE RECEPTOR 1-RELATED"/>
    <property type="match status" value="1"/>
</dbReference>
<proteinExistence type="inferred from homology"/>
<evidence type="ECO:0000256" key="3">
    <source>
        <dbReference type="ARBA" id="ARBA00023157"/>
    </source>
</evidence>
<dbReference type="GeneID" id="106172490"/>
<dbReference type="Pfam" id="PF03024">
    <property type="entry name" value="Folate_rec"/>
    <property type="match status" value="1"/>
</dbReference>
<keyword evidence="3" id="KW-1015">Disulfide bond</keyword>
<dbReference type="Proteomes" id="UP000085678">
    <property type="component" value="Unplaced"/>
</dbReference>
<dbReference type="PANTHER" id="PTHR10517">
    <property type="entry name" value="FOLATE RECEPTOR"/>
    <property type="match status" value="1"/>
</dbReference>
<evidence type="ECO:0000259" key="5">
    <source>
        <dbReference type="Pfam" id="PF03024"/>
    </source>
</evidence>
<dbReference type="GO" id="GO:0009897">
    <property type="term" value="C:external side of plasma membrane"/>
    <property type="evidence" value="ECO:0007669"/>
    <property type="project" value="TreeGrafter"/>
</dbReference>
<keyword evidence="7" id="KW-0675">Receptor</keyword>
<dbReference type="AlphaFoldDB" id="A0A1S3JEC0"/>
<dbReference type="OrthoDB" id="567542at2759"/>
<keyword evidence="6" id="KW-1185">Reference proteome</keyword>
<evidence type="ECO:0000256" key="4">
    <source>
        <dbReference type="SAM" id="SignalP"/>
    </source>
</evidence>
<evidence type="ECO:0000256" key="1">
    <source>
        <dbReference type="ARBA" id="ARBA00007932"/>
    </source>
</evidence>
<dbReference type="InParanoid" id="A0A1S3JEC0"/>
<protein>
    <submittedName>
        <fullName evidence="7">Folate receptor beta isoform X1</fullName>
    </submittedName>
</protein>